<dbReference type="InterPro" id="IPR013324">
    <property type="entry name" value="RNA_pol_sigma_r3/r4-like"/>
</dbReference>
<organism evidence="7 8">
    <name type="scientific">Danxiaibacter flavus</name>
    <dbReference type="NCBI Taxonomy" id="3049108"/>
    <lineage>
        <taxon>Bacteria</taxon>
        <taxon>Pseudomonadati</taxon>
        <taxon>Bacteroidota</taxon>
        <taxon>Chitinophagia</taxon>
        <taxon>Chitinophagales</taxon>
        <taxon>Chitinophagaceae</taxon>
        <taxon>Danxiaibacter</taxon>
    </lineage>
</organism>
<name>A0ABV3Z9B7_9BACT</name>
<evidence type="ECO:0000313" key="8">
    <source>
        <dbReference type="Proteomes" id="UP001560573"/>
    </source>
</evidence>
<evidence type="ECO:0000259" key="6">
    <source>
        <dbReference type="Pfam" id="PF08281"/>
    </source>
</evidence>
<gene>
    <name evidence="7" type="ORF">QTN47_03075</name>
</gene>
<keyword evidence="8" id="KW-1185">Reference proteome</keyword>
<reference evidence="7 8" key="1">
    <citation type="submission" date="2023-07" db="EMBL/GenBank/DDBJ databases">
        <authorList>
            <person name="Lian W.-H."/>
        </authorList>
    </citation>
    <scope>NUCLEOTIDE SEQUENCE [LARGE SCALE GENOMIC DNA]</scope>
    <source>
        <strain evidence="7 8">SYSU DXS3180</strain>
    </source>
</reference>
<feature type="domain" description="RNA polymerase sigma-70 region 2" evidence="5">
    <location>
        <begin position="23"/>
        <end position="88"/>
    </location>
</feature>
<dbReference type="Gene3D" id="1.10.10.10">
    <property type="entry name" value="Winged helix-like DNA-binding domain superfamily/Winged helix DNA-binding domain"/>
    <property type="match status" value="1"/>
</dbReference>
<dbReference type="PANTHER" id="PTHR43133:SF46">
    <property type="entry name" value="RNA POLYMERASE SIGMA-70 FACTOR ECF SUBFAMILY"/>
    <property type="match status" value="1"/>
</dbReference>
<dbReference type="SUPFAM" id="SSF88946">
    <property type="entry name" value="Sigma2 domain of RNA polymerase sigma factors"/>
    <property type="match status" value="1"/>
</dbReference>
<keyword evidence="2" id="KW-0805">Transcription regulation</keyword>
<dbReference type="PANTHER" id="PTHR43133">
    <property type="entry name" value="RNA POLYMERASE ECF-TYPE SIGMA FACTO"/>
    <property type="match status" value="1"/>
</dbReference>
<evidence type="ECO:0000313" key="7">
    <source>
        <dbReference type="EMBL" id="MEX6686457.1"/>
    </source>
</evidence>
<comment type="caution">
    <text evidence="7">The sequence shown here is derived from an EMBL/GenBank/DDBJ whole genome shotgun (WGS) entry which is preliminary data.</text>
</comment>
<evidence type="ECO:0000256" key="3">
    <source>
        <dbReference type="ARBA" id="ARBA00023082"/>
    </source>
</evidence>
<evidence type="ECO:0000259" key="5">
    <source>
        <dbReference type="Pfam" id="PF04542"/>
    </source>
</evidence>
<evidence type="ECO:0000256" key="4">
    <source>
        <dbReference type="ARBA" id="ARBA00023163"/>
    </source>
</evidence>
<dbReference type="SUPFAM" id="SSF88659">
    <property type="entry name" value="Sigma3 and sigma4 domains of RNA polymerase sigma factors"/>
    <property type="match status" value="1"/>
</dbReference>
<keyword evidence="3" id="KW-0731">Sigma factor</keyword>
<keyword evidence="4" id="KW-0804">Transcription</keyword>
<dbReference type="Pfam" id="PF08281">
    <property type="entry name" value="Sigma70_r4_2"/>
    <property type="match status" value="1"/>
</dbReference>
<dbReference type="Proteomes" id="UP001560573">
    <property type="component" value="Unassembled WGS sequence"/>
</dbReference>
<sequence>MNKETSSQWTSIQHDNLDAFTEMYRENYAMLFRYGLKLSRDINVTKDCIHETFLELWNRRHDLHIQQIPAYLKTCLRNSINKQIRQQQTTTGHSEESERSHFQLSYEQLLIQAQTDEENKDKVKRAISKLSPRQLEIIEMKFFEDKSYDEIAAITKTTPRTVYNQVYTSLNILRKYFKILFF</sequence>
<dbReference type="InterPro" id="IPR014284">
    <property type="entry name" value="RNA_pol_sigma-70_dom"/>
</dbReference>
<proteinExistence type="inferred from homology"/>
<dbReference type="InterPro" id="IPR007627">
    <property type="entry name" value="RNA_pol_sigma70_r2"/>
</dbReference>
<dbReference type="RefSeq" id="WP_369327852.1">
    <property type="nucleotide sequence ID" value="NZ_JAULBC010000001.1"/>
</dbReference>
<dbReference type="EMBL" id="JAULBC010000001">
    <property type="protein sequence ID" value="MEX6686457.1"/>
    <property type="molecule type" value="Genomic_DNA"/>
</dbReference>
<dbReference type="Pfam" id="PF04542">
    <property type="entry name" value="Sigma70_r2"/>
    <property type="match status" value="1"/>
</dbReference>
<dbReference type="NCBIfam" id="TIGR02937">
    <property type="entry name" value="sigma70-ECF"/>
    <property type="match status" value="1"/>
</dbReference>
<dbReference type="InterPro" id="IPR013249">
    <property type="entry name" value="RNA_pol_sigma70_r4_t2"/>
</dbReference>
<feature type="domain" description="RNA polymerase sigma factor 70 region 4 type 2" evidence="6">
    <location>
        <begin position="122"/>
        <end position="167"/>
    </location>
</feature>
<dbReference type="InterPro" id="IPR036388">
    <property type="entry name" value="WH-like_DNA-bd_sf"/>
</dbReference>
<accession>A0ABV3Z9B7</accession>
<dbReference type="InterPro" id="IPR013325">
    <property type="entry name" value="RNA_pol_sigma_r2"/>
</dbReference>
<evidence type="ECO:0000256" key="2">
    <source>
        <dbReference type="ARBA" id="ARBA00023015"/>
    </source>
</evidence>
<protein>
    <submittedName>
        <fullName evidence="7">Sigma-70 family RNA polymerase sigma factor</fullName>
    </submittedName>
</protein>
<dbReference type="CDD" id="cd06171">
    <property type="entry name" value="Sigma70_r4"/>
    <property type="match status" value="1"/>
</dbReference>
<dbReference type="Gene3D" id="1.10.1740.10">
    <property type="match status" value="1"/>
</dbReference>
<dbReference type="InterPro" id="IPR039425">
    <property type="entry name" value="RNA_pol_sigma-70-like"/>
</dbReference>
<comment type="similarity">
    <text evidence="1">Belongs to the sigma-70 factor family. ECF subfamily.</text>
</comment>
<evidence type="ECO:0000256" key="1">
    <source>
        <dbReference type="ARBA" id="ARBA00010641"/>
    </source>
</evidence>